<keyword evidence="1" id="KW-0479">Metal-binding</keyword>
<protein>
    <submittedName>
        <fullName evidence="3">Uncharacterized protein</fullName>
    </submittedName>
</protein>
<feature type="compositionally biased region" description="Low complexity" evidence="2">
    <location>
        <begin position="59"/>
        <end position="71"/>
    </location>
</feature>
<reference evidence="4" key="1">
    <citation type="journal article" date="2013" name="Science">
        <title>The Amborella genome and the evolution of flowering plants.</title>
        <authorList>
            <consortium name="Amborella Genome Project"/>
        </authorList>
    </citation>
    <scope>NUCLEOTIDE SEQUENCE [LARGE SCALE GENOMIC DNA]</scope>
</reference>
<dbReference type="OrthoDB" id="3941538at2759"/>
<feature type="binding site" evidence="1">
    <location>
        <position position="201"/>
    </location>
    <ligand>
        <name>Zn(2+)</name>
        <dbReference type="ChEBI" id="CHEBI:29105"/>
    </ligand>
</feature>
<dbReference type="PANTHER" id="PTHR31116:SF4">
    <property type="entry name" value="DNA GLYCOSYLASE SUPERFAMILY PROTEIN"/>
    <property type="match status" value="1"/>
</dbReference>
<dbReference type="GO" id="GO:0006284">
    <property type="term" value="P:base-excision repair"/>
    <property type="evidence" value="ECO:0007669"/>
    <property type="project" value="InterPro"/>
</dbReference>
<dbReference type="OMA" id="SCNRLMG"/>
<keyword evidence="1" id="KW-0862">Zinc</keyword>
<feature type="compositionally biased region" description="Polar residues" evidence="2">
    <location>
        <begin position="30"/>
        <end position="39"/>
    </location>
</feature>
<dbReference type="SUPFAM" id="SSF48150">
    <property type="entry name" value="DNA-glycosylase"/>
    <property type="match status" value="1"/>
</dbReference>
<evidence type="ECO:0000313" key="4">
    <source>
        <dbReference type="Proteomes" id="UP000017836"/>
    </source>
</evidence>
<feature type="binding site" evidence="1">
    <location>
        <position position="357"/>
    </location>
    <ligand>
        <name>Zn(2+)</name>
        <dbReference type="ChEBI" id="CHEBI:29105"/>
    </ligand>
</feature>
<dbReference type="Gene3D" id="1.10.340.30">
    <property type="entry name" value="Hypothetical protein, domain 2"/>
    <property type="match status" value="1"/>
</dbReference>
<dbReference type="Gramene" id="ERN14953">
    <property type="protein sequence ID" value="ERN14953"/>
    <property type="gene ID" value="AMTR_s00032p00209300"/>
</dbReference>
<dbReference type="GO" id="GO:0046872">
    <property type="term" value="F:metal ion binding"/>
    <property type="evidence" value="ECO:0007669"/>
    <property type="project" value="UniProtKB-KW"/>
</dbReference>
<dbReference type="Pfam" id="PF03352">
    <property type="entry name" value="Adenine_glyco"/>
    <property type="match status" value="1"/>
</dbReference>
<feature type="compositionally biased region" description="Pro residues" evidence="2">
    <location>
        <begin position="49"/>
        <end position="58"/>
    </location>
</feature>
<feature type="region of interest" description="Disordered" evidence="2">
    <location>
        <begin position="1"/>
        <end position="110"/>
    </location>
</feature>
<dbReference type="EMBL" id="KI392518">
    <property type="protein sequence ID" value="ERN14953.1"/>
    <property type="molecule type" value="Genomic_DNA"/>
</dbReference>
<dbReference type="STRING" id="13333.U5D3L2"/>
<sequence>MSVKVESVAMDAGTLDVDSRRVLQPACNRVPTQVHQNNNLKKKSTTKPPTSPKPPQSPSSPTSTLSPLSKYPTPPRPQHKRSPSLESTPISPTSKPSNHDQKEEHHPQLFVPKASFGLAVGRKKLRNLGDIAEVPGSIAAARREEAKQIKAQRKQKIAHYGRAKKAGVAPPAVVAEAVAVQEQRRCSFITANSDPVYVVYHDEEWGVPVHDDRMLFELLVLSGAQVGLDWTTMLKKRETFRATFCAFEAEAVSQLSERQMASISAQCGLDLTKVRGAVDNAKVILQIKREFGSLEQYIWGFVSKKPIITEYKSARKIPVKTSKSESVSKDMVKRGFRSVGPTVIHSFMQAAGLTNDHLLSCPRHPHHNTPSSSS</sequence>
<dbReference type="InterPro" id="IPR005019">
    <property type="entry name" value="Adenine_glyco"/>
</dbReference>
<evidence type="ECO:0000256" key="2">
    <source>
        <dbReference type="SAM" id="MobiDB-lite"/>
    </source>
</evidence>
<dbReference type="AlphaFoldDB" id="U5D3L2"/>
<name>U5D3L2_AMBTC</name>
<dbReference type="InterPro" id="IPR011257">
    <property type="entry name" value="DNA_glycosylase"/>
</dbReference>
<evidence type="ECO:0000256" key="1">
    <source>
        <dbReference type="PIRSR" id="PIRSR605019-1"/>
    </source>
</evidence>
<accession>U5D3L2</accession>
<keyword evidence="4" id="KW-1185">Reference proteome</keyword>
<dbReference type="GO" id="GO:0008725">
    <property type="term" value="F:DNA-3-methyladenine glycosylase activity"/>
    <property type="evidence" value="ECO:0007669"/>
    <property type="project" value="InterPro"/>
</dbReference>
<feature type="binding site" evidence="1">
    <location>
        <position position="361"/>
    </location>
    <ligand>
        <name>Zn(2+)</name>
        <dbReference type="ChEBI" id="CHEBI:29105"/>
    </ligand>
</feature>
<feature type="binding site" evidence="1">
    <location>
        <position position="186"/>
    </location>
    <ligand>
        <name>Zn(2+)</name>
        <dbReference type="ChEBI" id="CHEBI:29105"/>
    </ligand>
</feature>
<dbReference type="Proteomes" id="UP000017836">
    <property type="component" value="Unassembled WGS sequence"/>
</dbReference>
<dbReference type="PANTHER" id="PTHR31116">
    <property type="entry name" value="OS04G0501200 PROTEIN"/>
    <property type="match status" value="1"/>
</dbReference>
<feature type="compositionally biased region" description="Polar residues" evidence="2">
    <location>
        <begin position="84"/>
        <end position="96"/>
    </location>
</feature>
<evidence type="ECO:0000313" key="3">
    <source>
        <dbReference type="EMBL" id="ERN14953.1"/>
    </source>
</evidence>
<dbReference type="KEGG" id="atr:18443232"/>
<gene>
    <name evidence="3" type="ORF">AMTR_s00032p00209300</name>
</gene>
<feature type="compositionally biased region" description="Basic and acidic residues" evidence="2">
    <location>
        <begin position="97"/>
        <end position="107"/>
    </location>
</feature>
<organism evidence="3 4">
    <name type="scientific">Amborella trichopoda</name>
    <dbReference type="NCBI Taxonomy" id="13333"/>
    <lineage>
        <taxon>Eukaryota</taxon>
        <taxon>Viridiplantae</taxon>
        <taxon>Streptophyta</taxon>
        <taxon>Embryophyta</taxon>
        <taxon>Tracheophyta</taxon>
        <taxon>Spermatophyta</taxon>
        <taxon>Magnoliopsida</taxon>
        <taxon>Amborellales</taxon>
        <taxon>Amborellaceae</taxon>
        <taxon>Amborella</taxon>
    </lineage>
</organism>
<proteinExistence type="predicted"/>
<dbReference type="HOGENOM" id="CLU_046054_0_0_1"/>
<dbReference type="eggNOG" id="ENOG502QPY5">
    <property type="taxonomic scope" value="Eukaryota"/>
</dbReference>